<sequence>MSMAGLYGLFDWLTLDSFARRAVNQSMTVGAISVLGIYGLPEMNDETGKEAVDAEAVGPAACTWLVEGEWRQRKSHCGNSKQVSPRERTPGWER</sequence>
<proteinExistence type="predicted"/>
<evidence type="ECO:0000256" key="1">
    <source>
        <dbReference type="SAM" id="MobiDB-lite"/>
    </source>
</evidence>
<evidence type="ECO:0000313" key="2">
    <source>
        <dbReference type="EMBL" id="KAK3869051.1"/>
    </source>
</evidence>
<evidence type="ECO:0000313" key="3">
    <source>
        <dbReference type="Proteomes" id="UP001286313"/>
    </source>
</evidence>
<accession>A0AAE1F8G0</accession>
<reference evidence="2" key="1">
    <citation type="submission" date="2023-10" db="EMBL/GenBank/DDBJ databases">
        <title>Genome assemblies of two species of porcelain crab, Petrolisthes cinctipes and Petrolisthes manimaculis (Anomura: Porcellanidae).</title>
        <authorList>
            <person name="Angst P."/>
        </authorList>
    </citation>
    <scope>NUCLEOTIDE SEQUENCE</scope>
    <source>
        <strain evidence="2">PB745_01</strain>
        <tissue evidence="2">Gill</tissue>
    </source>
</reference>
<comment type="caution">
    <text evidence="2">The sequence shown here is derived from an EMBL/GenBank/DDBJ whole genome shotgun (WGS) entry which is preliminary data.</text>
</comment>
<dbReference type="EMBL" id="JAWQEG010002898">
    <property type="protein sequence ID" value="KAK3869051.1"/>
    <property type="molecule type" value="Genomic_DNA"/>
</dbReference>
<organism evidence="2 3">
    <name type="scientific">Petrolisthes cinctipes</name>
    <name type="common">Flat porcelain crab</name>
    <dbReference type="NCBI Taxonomy" id="88211"/>
    <lineage>
        <taxon>Eukaryota</taxon>
        <taxon>Metazoa</taxon>
        <taxon>Ecdysozoa</taxon>
        <taxon>Arthropoda</taxon>
        <taxon>Crustacea</taxon>
        <taxon>Multicrustacea</taxon>
        <taxon>Malacostraca</taxon>
        <taxon>Eumalacostraca</taxon>
        <taxon>Eucarida</taxon>
        <taxon>Decapoda</taxon>
        <taxon>Pleocyemata</taxon>
        <taxon>Anomura</taxon>
        <taxon>Galatheoidea</taxon>
        <taxon>Porcellanidae</taxon>
        <taxon>Petrolisthes</taxon>
    </lineage>
</organism>
<feature type="region of interest" description="Disordered" evidence="1">
    <location>
        <begin position="73"/>
        <end position="94"/>
    </location>
</feature>
<gene>
    <name evidence="2" type="ORF">Pcinc_025611</name>
</gene>
<keyword evidence="3" id="KW-1185">Reference proteome</keyword>
<dbReference type="Proteomes" id="UP001286313">
    <property type="component" value="Unassembled WGS sequence"/>
</dbReference>
<feature type="compositionally biased region" description="Basic and acidic residues" evidence="1">
    <location>
        <begin position="84"/>
        <end position="94"/>
    </location>
</feature>
<dbReference type="AlphaFoldDB" id="A0AAE1F8G0"/>
<name>A0AAE1F8G0_PETCI</name>
<protein>
    <submittedName>
        <fullName evidence="2">Uncharacterized protein</fullName>
    </submittedName>
</protein>